<keyword evidence="2" id="KW-1185">Reference proteome</keyword>
<evidence type="ECO:0008006" key="3">
    <source>
        <dbReference type="Google" id="ProtNLM"/>
    </source>
</evidence>
<accession>A0AAV7J377</accession>
<evidence type="ECO:0000313" key="2">
    <source>
        <dbReference type="Proteomes" id="UP000826195"/>
    </source>
</evidence>
<organism evidence="1 2">
    <name type="scientific">Cotesia glomerata</name>
    <name type="common">Lepidopteran parasitic wasp</name>
    <name type="synonym">Apanteles glomeratus</name>
    <dbReference type="NCBI Taxonomy" id="32391"/>
    <lineage>
        <taxon>Eukaryota</taxon>
        <taxon>Metazoa</taxon>
        <taxon>Ecdysozoa</taxon>
        <taxon>Arthropoda</taxon>
        <taxon>Hexapoda</taxon>
        <taxon>Insecta</taxon>
        <taxon>Pterygota</taxon>
        <taxon>Neoptera</taxon>
        <taxon>Endopterygota</taxon>
        <taxon>Hymenoptera</taxon>
        <taxon>Apocrita</taxon>
        <taxon>Ichneumonoidea</taxon>
        <taxon>Braconidae</taxon>
        <taxon>Microgastrinae</taxon>
        <taxon>Cotesia</taxon>
    </lineage>
</organism>
<dbReference type="AlphaFoldDB" id="A0AAV7J377"/>
<gene>
    <name evidence="1" type="ORF">KQX54_019888</name>
</gene>
<sequence>MSSSGAVSRKTRQEVVSNVSSFRLYLTYSKVYRQLCKKHPFYWYAVLQNPRSFVSQDLVMPLAPNNLVIVFLLYHLNLRVQLKNLGLFIATVDRSIVIRLGEIEGVVIDSSCIQFRDYESSFGAVVAILFQVDDFRGRSNRAVLPDYPLLGHQPFNAIHQPLNDRSSCEHVYVYTRTRILEWYIISEQYVFDDLPEEKYQFPLRLNSIKRIITWVARPICPG</sequence>
<comment type="caution">
    <text evidence="1">The sequence shown here is derived from an EMBL/GenBank/DDBJ whole genome shotgun (WGS) entry which is preliminary data.</text>
</comment>
<dbReference type="EMBL" id="JAHXZJ010000374">
    <property type="protein sequence ID" value="KAH0561866.1"/>
    <property type="molecule type" value="Genomic_DNA"/>
</dbReference>
<name>A0AAV7J377_COTGL</name>
<reference evidence="1 2" key="1">
    <citation type="journal article" date="2021" name="J. Hered.">
        <title>A chromosome-level genome assembly of the parasitoid wasp, Cotesia glomerata (Hymenoptera: Braconidae).</title>
        <authorList>
            <person name="Pinto B.J."/>
            <person name="Weis J.J."/>
            <person name="Gamble T."/>
            <person name="Ode P.J."/>
            <person name="Paul R."/>
            <person name="Zaspel J.M."/>
        </authorList>
    </citation>
    <scope>NUCLEOTIDE SEQUENCE [LARGE SCALE GENOMIC DNA]</scope>
    <source>
        <strain evidence="1">CgM1</strain>
    </source>
</reference>
<proteinExistence type="predicted"/>
<dbReference type="Proteomes" id="UP000826195">
    <property type="component" value="Unassembled WGS sequence"/>
</dbReference>
<protein>
    <recommendedName>
        <fullName evidence="3">Maturase K</fullName>
    </recommendedName>
</protein>
<evidence type="ECO:0000313" key="1">
    <source>
        <dbReference type="EMBL" id="KAH0561866.1"/>
    </source>
</evidence>